<dbReference type="GeneID" id="30323038"/>
<gene>
    <name evidence="2" type="ORF">NCTC12965_00160</name>
    <name evidence="1" type="ORF">NCTC13193_03404</name>
</gene>
<dbReference type="KEGG" id="sfw:WN53_22915"/>
<organism evidence="1 3">
    <name type="scientific">Serratia fonticola</name>
    <dbReference type="NCBI Taxonomy" id="47917"/>
    <lineage>
        <taxon>Bacteria</taxon>
        <taxon>Pseudomonadati</taxon>
        <taxon>Pseudomonadota</taxon>
        <taxon>Gammaproteobacteria</taxon>
        <taxon>Enterobacterales</taxon>
        <taxon>Yersiniaceae</taxon>
        <taxon>Serratia</taxon>
    </lineage>
</organism>
<dbReference type="Proteomes" id="UP000270487">
    <property type="component" value="Chromosome"/>
</dbReference>
<evidence type="ECO:0000313" key="1">
    <source>
        <dbReference type="EMBL" id="VEI71622.1"/>
    </source>
</evidence>
<proteinExistence type="predicted"/>
<reference evidence="1 3" key="1">
    <citation type="submission" date="2018-12" db="EMBL/GenBank/DDBJ databases">
        <authorList>
            <consortium name="Pathogen Informatics"/>
        </authorList>
    </citation>
    <scope>NUCLEOTIDE SEQUENCE [LARGE SCALE GENOMIC DNA]</scope>
    <source>
        <strain evidence="2">NCTC12965</strain>
        <strain evidence="1 3">NCTC13193</strain>
    </source>
</reference>
<evidence type="ECO:0000313" key="2">
    <source>
        <dbReference type="EMBL" id="VTR16056.1"/>
    </source>
</evidence>
<sequence length="69" mass="8215">MTNQHTNNELTEEQKKEIDLIALQRVQAMNSDEFLCQRIDEKVHAMEDHVKAYFNKCFSLHLNNKHSEK</sequence>
<name>A0A0F7HG89_SERFO</name>
<protein>
    <submittedName>
        <fullName evidence="1">Uncharacterized protein</fullName>
    </submittedName>
</protein>
<dbReference type="AlphaFoldDB" id="A0A0F7HG89"/>
<evidence type="ECO:0000313" key="3">
    <source>
        <dbReference type="Proteomes" id="UP000270487"/>
    </source>
</evidence>
<accession>A0A0F7HG89</accession>
<dbReference type="RefSeq" id="WP_024486940.1">
    <property type="nucleotide sequence ID" value="NZ_CAMFLQ010000032.1"/>
</dbReference>
<dbReference type="EMBL" id="CABEEZ010000012">
    <property type="protein sequence ID" value="VTR16056.1"/>
    <property type="molecule type" value="Genomic_DNA"/>
</dbReference>
<dbReference type="EMBL" id="LR134492">
    <property type="protein sequence ID" value="VEI71622.1"/>
    <property type="molecule type" value="Genomic_DNA"/>
</dbReference>